<sequence length="259" mass="27690">MNKALNEVEGQMARLRTEMRVAAEASDTALLSDLRSRLESAQDHWFTLLGVPANPPTAAIAEPRPLRSVRERVLQTLNLIGAPASQKTIRTVHEAFFGGTPLSSARMASLRRDEERSFRSHRVVRTHVCPALLAQSFRSARSVLASSAWPLHQRLLAPGTDQVNYLTMAINLADAAAGTAGENHGDGDAINALLASIAANIPGLAGNKPASAGRIRDAAQRELDRLLPADLAARDQAARTAAKLNSAEQMFGVPAPQST</sequence>
<reference evidence="1 2" key="1">
    <citation type="submission" date="2014-05" db="EMBL/GenBank/DDBJ databases">
        <title>Complete genome sequence of the Streptomyces mutabilis TRM45540.</title>
        <authorList>
            <person name="Luo X."/>
            <person name="Zhang L."/>
        </authorList>
    </citation>
    <scope>NUCLEOTIDE SEQUENCE [LARGE SCALE GENOMIC DNA]</scope>
    <source>
        <strain evidence="1 2">TRM45540</strain>
    </source>
</reference>
<comment type="caution">
    <text evidence="1">The sequence shown here is derived from an EMBL/GenBank/DDBJ whole genome shotgun (WGS) entry which is preliminary data.</text>
</comment>
<dbReference type="AlphaFoldDB" id="A0A086MR43"/>
<name>A0A086MR43_9ACTN</name>
<keyword evidence="2" id="KW-1185">Reference proteome</keyword>
<dbReference type="Proteomes" id="UP000029095">
    <property type="component" value="Unassembled WGS sequence"/>
</dbReference>
<protein>
    <submittedName>
        <fullName evidence="1">Uncharacterized protein</fullName>
    </submittedName>
</protein>
<evidence type="ECO:0000313" key="1">
    <source>
        <dbReference type="EMBL" id="KFG71361.1"/>
    </source>
</evidence>
<gene>
    <name evidence="1" type="ORF">FM21_34245</name>
</gene>
<evidence type="ECO:0000313" key="2">
    <source>
        <dbReference type="Proteomes" id="UP000029095"/>
    </source>
</evidence>
<accession>A0A086MR43</accession>
<organism evidence="1 2">
    <name type="scientific">Streptomyces mutabilis</name>
    <dbReference type="NCBI Taxonomy" id="67332"/>
    <lineage>
        <taxon>Bacteria</taxon>
        <taxon>Bacillati</taxon>
        <taxon>Actinomycetota</taxon>
        <taxon>Actinomycetes</taxon>
        <taxon>Kitasatosporales</taxon>
        <taxon>Streptomycetaceae</taxon>
        <taxon>Streptomyces</taxon>
    </lineage>
</organism>
<proteinExistence type="predicted"/>
<dbReference type="HOGENOM" id="CLU_080997_0_0_11"/>
<dbReference type="EMBL" id="JNFQ01000007">
    <property type="protein sequence ID" value="KFG71361.1"/>
    <property type="molecule type" value="Genomic_DNA"/>
</dbReference>
<dbReference type="RefSeq" id="WP_043385715.1">
    <property type="nucleotide sequence ID" value="NZ_KN039950.1"/>
</dbReference>